<dbReference type="InterPro" id="IPR051046">
    <property type="entry name" value="MurCDEF_CellWall_CoF430Synth"/>
</dbReference>
<dbReference type="SUPFAM" id="SSF53244">
    <property type="entry name" value="MurD-like peptide ligases, peptide-binding domain"/>
    <property type="match status" value="1"/>
</dbReference>
<dbReference type="Gene3D" id="3.40.1190.10">
    <property type="entry name" value="Mur-like, catalytic domain"/>
    <property type="match status" value="1"/>
</dbReference>
<reference evidence="5 6" key="1">
    <citation type="journal article" date="2015" name="Nature">
        <title>rRNA introns, odd ribosomes, and small enigmatic genomes across a large radiation of phyla.</title>
        <authorList>
            <person name="Brown C.T."/>
            <person name="Hug L.A."/>
            <person name="Thomas B.C."/>
            <person name="Sharon I."/>
            <person name="Castelle C.J."/>
            <person name="Singh A."/>
            <person name="Wilkins M.J."/>
            <person name="Williams K.H."/>
            <person name="Banfield J.F."/>
        </authorList>
    </citation>
    <scope>NUCLEOTIDE SEQUENCE [LARGE SCALE GENOMIC DNA]</scope>
</reference>
<keyword evidence="3" id="KW-0067">ATP-binding</keyword>
<dbReference type="EMBL" id="LCKO01000004">
    <property type="protein sequence ID" value="KKU00550.1"/>
    <property type="molecule type" value="Genomic_DNA"/>
</dbReference>
<dbReference type="Proteomes" id="UP000034078">
    <property type="component" value="Unassembled WGS sequence"/>
</dbReference>
<keyword evidence="2" id="KW-0547">Nucleotide-binding</keyword>
<evidence type="ECO:0000313" key="5">
    <source>
        <dbReference type="EMBL" id="KKU00550.1"/>
    </source>
</evidence>
<evidence type="ECO:0000256" key="2">
    <source>
        <dbReference type="ARBA" id="ARBA00022741"/>
    </source>
</evidence>
<evidence type="ECO:0000256" key="1">
    <source>
        <dbReference type="ARBA" id="ARBA00022598"/>
    </source>
</evidence>
<dbReference type="Pfam" id="PF08245">
    <property type="entry name" value="Mur_ligase_M"/>
    <property type="match status" value="1"/>
</dbReference>
<dbReference type="SUPFAM" id="SSF53623">
    <property type="entry name" value="MurD-like peptide ligases, catalytic domain"/>
    <property type="match status" value="1"/>
</dbReference>
<dbReference type="AlphaFoldDB" id="A0A837ILE2"/>
<gene>
    <name evidence="5" type="ORF">UX01_C0004G0117</name>
</gene>
<name>A0A837ILE2_9BACT</name>
<dbReference type="PANTHER" id="PTHR43024:SF1">
    <property type="entry name" value="UDP-N-ACETYLMURAMOYL-TRIPEPTIDE--D-ALANYL-D-ALANINE LIGASE"/>
    <property type="match status" value="1"/>
</dbReference>
<dbReference type="InterPro" id="IPR036565">
    <property type="entry name" value="Mur-like_cat_sf"/>
</dbReference>
<dbReference type="InterPro" id="IPR036615">
    <property type="entry name" value="Mur_ligase_C_dom_sf"/>
</dbReference>
<proteinExistence type="predicted"/>
<dbReference type="GO" id="GO:0005524">
    <property type="term" value="F:ATP binding"/>
    <property type="evidence" value="ECO:0007669"/>
    <property type="project" value="UniProtKB-KW"/>
</dbReference>
<keyword evidence="1 5" id="KW-0436">Ligase</keyword>
<dbReference type="PANTHER" id="PTHR43024">
    <property type="entry name" value="UDP-N-ACETYLMURAMOYL-TRIPEPTIDE--D-ALANYL-D-ALANINE LIGASE"/>
    <property type="match status" value="1"/>
</dbReference>
<dbReference type="Gene3D" id="3.90.190.20">
    <property type="entry name" value="Mur ligase, C-terminal domain"/>
    <property type="match status" value="1"/>
</dbReference>
<dbReference type="InterPro" id="IPR013221">
    <property type="entry name" value="Mur_ligase_cen"/>
</dbReference>
<evidence type="ECO:0000259" key="4">
    <source>
        <dbReference type="Pfam" id="PF08245"/>
    </source>
</evidence>
<sequence>MFPPLILLWTYLLFFNPDPCFSSLSFPLFLCSPYNSLHSHLTVIGITGSFGKTSVKDFLFTILSGWEETLKTPESYNTVFGIAKVVDLELLSKTKFFICEMGAYVRGEIKEICRMVPPDYAILTAIGSQHLERFKSIESTTQAKFELIDSVNSKHALVNLDNPLIATRITLSQYHGVKTYSLVNPQADFFVKKYVFSPEGLKFVLIYQDKEYSYVSSLFGTSNLYNLTAAISMALMMKVPEKIISQQVGQITPSPHRLELKKINQATLIDNAFSSNEDGFTSLISDLSKLPGKKVLITPGIVELGLRTVEVHQRIGGLASKVFDKFILVGKSIRTLSLEQGIKKTVSFIPNSTNLWPLIEELSQDYDWILIENDLPDNF</sequence>
<organism evidence="5 6">
    <name type="scientific">Candidatus Collierbacteria bacterium GW2011_GWB2_45_17</name>
    <dbReference type="NCBI Taxonomy" id="1618388"/>
    <lineage>
        <taxon>Bacteria</taxon>
        <taxon>Candidatus Collieribacteriota</taxon>
    </lineage>
</organism>
<accession>A0A837ILE2</accession>
<dbReference type="GO" id="GO:0016881">
    <property type="term" value="F:acid-amino acid ligase activity"/>
    <property type="evidence" value="ECO:0007669"/>
    <property type="project" value="InterPro"/>
</dbReference>
<comment type="caution">
    <text evidence="5">The sequence shown here is derived from an EMBL/GenBank/DDBJ whole genome shotgun (WGS) entry which is preliminary data.</text>
</comment>
<feature type="domain" description="Mur ligase central" evidence="4">
    <location>
        <begin position="46"/>
        <end position="233"/>
    </location>
</feature>
<protein>
    <submittedName>
        <fullName evidence="5">UDP-N-acetylmuramoyl-tripeptide-D-alanyl-D-alanine ligase</fullName>
    </submittedName>
</protein>
<evidence type="ECO:0000256" key="3">
    <source>
        <dbReference type="ARBA" id="ARBA00022840"/>
    </source>
</evidence>
<evidence type="ECO:0000313" key="6">
    <source>
        <dbReference type="Proteomes" id="UP000034078"/>
    </source>
</evidence>